<feature type="transmembrane region" description="Helical" evidence="10">
    <location>
        <begin position="205"/>
        <end position="228"/>
    </location>
</feature>
<comment type="subcellular location">
    <subcellularLocation>
        <location evidence="1">Membrane</location>
        <topology evidence="1">Multi-pass membrane protein</topology>
    </subcellularLocation>
</comment>
<dbReference type="Proteomes" id="UP000305948">
    <property type="component" value="Unassembled WGS sequence"/>
</dbReference>
<comment type="similarity">
    <text evidence="2">Belongs to the G-protein coupled receptor 4 family.</text>
</comment>
<dbReference type="OrthoDB" id="2874149at2759"/>
<organism evidence="11 12">
    <name type="scientific">Heliocybe sulcata</name>
    <dbReference type="NCBI Taxonomy" id="5364"/>
    <lineage>
        <taxon>Eukaryota</taxon>
        <taxon>Fungi</taxon>
        <taxon>Dikarya</taxon>
        <taxon>Basidiomycota</taxon>
        <taxon>Agaricomycotina</taxon>
        <taxon>Agaricomycetes</taxon>
        <taxon>Gloeophyllales</taxon>
        <taxon>Gloeophyllaceae</taxon>
        <taxon>Heliocybe</taxon>
    </lineage>
</organism>
<evidence type="ECO:0000256" key="3">
    <source>
        <dbReference type="ARBA" id="ARBA00022507"/>
    </source>
</evidence>
<dbReference type="PRINTS" id="PR00899">
    <property type="entry name" value="GPCRSTE3"/>
</dbReference>
<evidence type="ECO:0000256" key="10">
    <source>
        <dbReference type="SAM" id="Phobius"/>
    </source>
</evidence>
<keyword evidence="3" id="KW-0589">Pheromone response</keyword>
<dbReference type="InterPro" id="IPR000481">
    <property type="entry name" value="GPCR_Pheromne_B_alpha_rcpt"/>
</dbReference>
<name>A0A5C3N0A2_9AGAM</name>
<dbReference type="Pfam" id="PF02076">
    <property type="entry name" value="STE3"/>
    <property type="match status" value="1"/>
</dbReference>
<keyword evidence="6" id="KW-0297">G-protein coupled receptor</keyword>
<dbReference type="InterPro" id="IPR001499">
    <property type="entry name" value="GPCR_STE3"/>
</dbReference>
<feature type="transmembrane region" description="Helical" evidence="10">
    <location>
        <begin position="36"/>
        <end position="54"/>
    </location>
</feature>
<proteinExistence type="inferred from homology"/>
<evidence type="ECO:0000256" key="7">
    <source>
        <dbReference type="ARBA" id="ARBA00023136"/>
    </source>
</evidence>
<dbReference type="CDD" id="cd14966">
    <property type="entry name" value="7tmD_STE3"/>
    <property type="match status" value="1"/>
</dbReference>
<feature type="transmembrane region" description="Helical" evidence="10">
    <location>
        <begin position="272"/>
        <end position="290"/>
    </location>
</feature>
<accession>A0A5C3N0A2</accession>
<evidence type="ECO:0000256" key="2">
    <source>
        <dbReference type="ARBA" id="ARBA00011085"/>
    </source>
</evidence>
<dbReference type="GO" id="GO:0005886">
    <property type="term" value="C:plasma membrane"/>
    <property type="evidence" value="ECO:0007669"/>
    <property type="project" value="TreeGrafter"/>
</dbReference>
<gene>
    <name evidence="11" type="ORF">OE88DRAFT_271098</name>
</gene>
<reference evidence="11 12" key="1">
    <citation type="journal article" date="2019" name="Nat. Ecol. Evol.">
        <title>Megaphylogeny resolves global patterns of mushroom evolution.</title>
        <authorList>
            <person name="Varga T."/>
            <person name="Krizsan K."/>
            <person name="Foldi C."/>
            <person name="Dima B."/>
            <person name="Sanchez-Garcia M."/>
            <person name="Sanchez-Ramirez S."/>
            <person name="Szollosi G.J."/>
            <person name="Szarkandi J.G."/>
            <person name="Papp V."/>
            <person name="Albert L."/>
            <person name="Andreopoulos W."/>
            <person name="Angelini C."/>
            <person name="Antonin V."/>
            <person name="Barry K.W."/>
            <person name="Bougher N.L."/>
            <person name="Buchanan P."/>
            <person name="Buyck B."/>
            <person name="Bense V."/>
            <person name="Catcheside P."/>
            <person name="Chovatia M."/>
            <person name="Cooper J."/>
            <person name="Damon W."/>
            <person name="Desjardin D."/>
            <person name="Finy P."/>
            <person name="Geml J."/>
            <person name="Haridas S."/>
            <person name="Hughes K."/>
            <person name="Justo A."/>
            <person name="Karasinski D."/>
            <person name="Kautmanova I."/>
            <person name="Kiss B."/>
            <person name="Kocsube S."/>
            <person name="Kotiranta H."/>
            <person name="LaButti K.M."/>
            <person name="Lechner B.E."/>
            <person name="Liimatainen K."/>
            <person name="Lipzen A."/>
            <person name="Lukacs Z."/>
            <person name="Mihaltcheva S."/>
            <person name="Morgado L.N."/>
            <person name="Niskanen T."/>
            <person name="Noordeloos M.E."/>
            <person name="Ohm R.A."/>
            <person name="Ortiz-Santana B."/>
            <person name="Ovrebo C."/>
            <person name="Racz N."/>
            <person name="Riley R."/>
            <person name="Savchenko A."/>
            <person name="Shiryaev A."/>
            <person name="Soop K."/>
            <person name="Spirin V."/>
            <person name="Szebenyi C."/>
            <person name="Tomsovsky M."/>
            <person name="Tulloss R.E."/>
            <person name="Uehling J."/>
            <person name="Grigoriev I.V."/>
            <person name="Vagvolgyi C."/>
            <person name="Papp T."/>
            <person name="Martin F.M."/>
            <person name="Miettinen O."/>
            <person name="Hibbett D.S."/>
            <person name="Nagy L.G."/>
        </authorList>
    </citation>
    <scope>NUCLEOTIDE SEQUENCE [LARGE SCALE GENOMIC DNA]</scope>
    <source>
        <strain evidence="11 12">OMC1185</strain>
    </source>
</reference>
<evidence type="ECO:0000256" key="5">
    <source>
        <dbReference type="ARBA" id="ARBA00022989"/>
    </source>
</evidence>
<feature type="transmembrane region" description="Helical" evidence="10">
    <location>
        <begin position="6"/>
        <end position="24"/>
    </location>
</feature>
<dbReference type="STRING" id="5364.A0A5C3N0A2"/>
<dbReference type="PANTHER" id="PTHR28097:SF1">
    <property type="entry name" value="PHEROMONE A FACTOR RECEPTOR"/>
    <property type="match status" value="1"/>
</dbReference>
<evidence type="ECO:0000313" key="11">
    <source>
        <dbReference type="EMBL" id="TFK50593.1"/>
    </source>
</evidence>
<dbReference type="GO" id="GO:0000750">
    <property type="term" value="P:pheromone-dependent signal transduction involved in conjugation with cellular fusion"/>
    <property type="evidence" value="ECO:0007669"/>
    <property type="project" value="TreeGrafter"/>
</dbReference>
<keyword evidence="5 10" id="KW-1133">Transmembrane helix</keyword>
<dbReference type="AlphaFoldDB" id="A0A5C3N0A2"/>
<evidence type="ECO:0000313" key="12">
    <source>
        <dbReference type="Proteomes" id="UP000305948"/>
    </source>
</evidence>
<dbReference type="GO" id="GO:0004934">
    <property type="term" value="F:mating-type alpha-factor pheromone receptor activity"/>
    <property type="evidence" value="ECO:0007669"/>
    <property type="project" value="InterPro"/>
</dbReference>
<keyword evidence="8" id="KW-0675">Receptor</keyword>
<keyword evidence="7 10" id="KW-0472">Membrane</keyword>
<keyword evidence="9" id="KW-0807">Transducer</keyword>
<evidence type="ECO:0000256" key="8">
    <source>
        <dbReference type="ARBA" id="ARBA00023170"/>
    </source>
</evidence>
<feature type="transmembrane region" description="Helical" evidence="10">
    <location>
        <begin position="162"/>
        <end position="184"/>
    </location>
</feature>
<dbReference type="PRINTS" id="PR00901">
    <property type="entry name" value="PHEROMONEBAR"/>
</dbReference>
<protein>
    <submittedName>
        <fullName evidence="11">STE3-domain-containing protein</fullName>
    </submittedName>
</protein>
<dbReference type="PANTHER" id="PTHR28097">
    <property type="entry name" value="PHEROMONE A FACTOR RECEPTOR"/>
    <property type="match status" value="1"/>
</dbReference>
<evidence type="ECO:0000256" key="6">
    <source>
        <dbReference type="ARBA" id="ARBA00023040"/>
    </source>
</evidence>
<dbReference type="EMBL" id="ML213513">
    <property type="protein sequence ID" value="TFK50593.1"/>
    <property type="molecule type" value="Genomic_DNA"/>
</dbReference>
<evidence type="ECO:0000256" key="1">
    <source>
        <dbReference type="ARBA" id="ARBA00004141"/>
    </source>
</evidence>
<feature type="transmembrane region" description="Helical" evidence="10">
    <location>
        <begin position="74"/>
        <end position="94"/>
    </location>
</feature>
<sequence>MSDPTFLAYVIITGLGFLLVLVPLPWHLRSGNVGTCLFMLWTAFASVFAVVNSFSWHKNTRDRVPVWCDISVHLMLSFATAIPASLFCIARQLYAITRVSAIQITAAQRCRDRKIDVVIGLCLPILQMPLQFIVQTRRYDIFEDIGCQPAIANTIPSYPLVLLWPTILCILSACYCLFILRTFIARRFELSKSLSSDFQSGTNPYLRLILLASTIFVLGLPICGYMLYLSLAQPGELVPYSWATIHADFPRVQEVPASVWRYNSNIRMSVEIYRWAVPCCSWVFFLFFGLSEEARKHYKSSYRRVVEASCRRNAAKKPQRPPRYVITARCVSPLHDSVAQTAFAFNRIPHESTASNKPHQLHAYIGYHLQYLRQAYHPFQS</sequence>
<keyword evidence="12" id="KW-1185">Reference proteome</keyword>
<evidence type="ECO:0000256" key="4">
    <source>
        <dbReference type="ARBA" id="ARBA00022692"/>
    </source>
</evidence>
<keyword evidence="4 10" id="KW-0812">Transmembrane</keyword>
<feature type="transmembrane region" description="Helical" evidence="10">
    <location>
        <begin position="115"/>
        <end position="134"/>
    </location>
</feature>
<evidence type="ECO:0000256" key="9">
    <source>
        <dbReference type="ARBA" id="ARBA00023224"/>
    </source>
</evidence>